<keyword evidence="2" id="KW-1185">Reference proteome</keyword>
<reference evidence="1 2" key="1">
    <citation type="submission" date="2021-03" db="EMBL/GenBank/DDBJ databases">
        <title>The first data on the complete genome of the tetrodotoxin-producing bacterium.</title>
        <authorList>
            <person name="Melnikova D.I."/>
            <person name="Nijland R."/>
            <person name="Magarlamov T.Y."/>
        </authorList>
    </citation>
    <scope>NUCLEOTIDE SEQUENCE [LARGE SCALE GENOMIC DNA]</scope>
    <source>
        <strain evidence="1 2">1839</strain>
    </source>
</reference>
<dbReference type="RefSeq" id="WP_214478300.1">
    <property type="nucleotide sequence ID" value="NZ_CP071709.1"/>
</dbReference>
<organism evidence="1 2">
    <name type="scientific">Cytobacillus gottheilii</name>
    <dbReference type="NCBI Taxonomy" id="859144"/>
    <lineage>
        <taxon>Bacteria</taxon>
        <taxon>Bacillati</taxon>
        <taxon>Bacillota</taxon>
        <taxon>Bacilli</taxon>
        <taxon>Bacillales</taxon>
        <taxon>Bacillaceae</taxon>
        <taxon>Cytobacillus</taxon>
    </lineage>
</organism>
<dbReference type="EMBL" id="CP071709">
    <property type="protein sequence ID" value="QVY62936.1"/>
    <property type="molecule type" value="Genomic_DNA"/>
</dbReference>
<protein>
    <submittedName>
        <fullName evidence="1">Uncharacterized protein</fullName>
    </submittedName>
</protein>
<proteinExistence type="predicted"/>
<accession>A0ABX8FFX5</accession>
<dbReference type="Proteomes" id="UP000679247">
    <property type="component" value="Chromosome"/>
</dbReference>
<evidence type="ECO:0000313" key="1">
    <source>
        <dbReference type="EMBL" id="QVY62936.1"/>
    </source>
</evidence>
<sequence>MTTQVSLPRNVAEALEEVKPYYRNAEIIATIGRHRKTMVYGTRMDELIAFAHSSYDNLDVLMSALVNGYQIEKSPEELEAERHETLLETYIDLLEKADSYPLYAHAKYLEGKADGIKIALNTLGIQIEGVNA</sequence>
<evidence type="ECO:0000313" key="2">
    <source>
        <dbReference type="Proteomes" id="UP000679247"/>
    </source>
</evidence>
<name>A0ABX8FFX5_9BACI</name>
<gene>
    <name evidence="1" type="ORF">J1899_07800</name>
</gene>